<dbReference type="Proteomes" id="UP000092952">
    <property type="component" value="Chromosome"/>
</dbReference>
<name>A0A1B1YTX8_9GAMM</name>
<evidence type="ECO:0000313" key="4">
    <source>
        <dbReference type="Proteomes" id="UP000092952"/>
    </source>
</evidence>
<dbReference type="SMART" id="SM00382">
    <property type="entry name" value="AAA"/>
    <property type="match status" value="1"/>
</dbReference>
<dbReference type="NCBIfam" id="TIGR01420">
    <property type="entry name" value="pilT_fam"/>
    <property type="match status" value="1"/>
</dbReference>
<reference evidence="4" key="1">
    <citation type="submission" date="2016-03" db="EMBL/GenBank/DDBJ databases">
        <title>Complete genome sequence of Solimmundus cernigliae, representing a novel lineage of polycyclic aromatic hydrocarbon degraders within the Gammaproteobacteria.</title>
        <authorList>
            <person name="Singleton D.R."/>
            <person name="Dickey A.N."/>
            <person name="Scholl E.H."/>
            <person name="Wright F.A."/>
            <person name="Aitken M.D."/>
        </authorList>
    </citation>
    <scope>NUCLEOTIDE SEQUENCE [LARGE SCALE GENOMIC DNA]</scope>
    <source>
        <strain evidence="4">TR3.2</strain>
    </source>
</reference>
<accession>A0A1B1YTX8</accession>
<dbReference type="InterPro" id="IPR050921">
    <property type="entry name" value="T4SS_GSP_E_ATPase"/>
</dbReference>
<dbReference type="GO" id="GO:0005524">
    <property type="term" value="F:ATP binding"/>
    <property type="evidence" value="ECO:0007669"/>
    <property type="project" value="InterPro"/>
</dbReference>
<dbReference type="OrthoDB" id="9804785at2"/>
<comment type="similarity">
    <text evidence="1">Belongs to the GSP E family.</text>
</comment>
<proteinExistence type="inferred from homology"/>
<organism evidence="3 4">
    <name type="scientific">Immundisolibacter cernigliae</name>
    <dbReference type="NCBI Taxonomy" id="1810504"/>
    <lineage>
        <taxon>Bacteria</taxon>
        <taxon>Pseudomonadati</taxon>
        <taxon>Pseudomonadota</taxon>
        <taxon>Gammaproteobacteria</taxon>
        <taxon>Immundisolibacterales</taxon>
        <taxon>Immundisolibacteraceae</taxon>
        <taxon>Immundisolibacter</taxon>
    </lineage>
</organism>
<evidence type="ECO:0000256" key="1">
    <source>
        <dbReference type="ARBA" id="ARBA00006611"/>
    </source>
</evidence>
<dbReference type="KEGG" id="gbi:PG2T_08640"/>
<dbReference type="GO" id="GO:0016887">
    <property type="term" value="F:ATP hydrolysis activity"/>
    <property type="evidence" value="ECO:0007669"/>
    <property type="project" value="InterPro"/>
</dbReference>
<dbReference type="EMBL" id="CP014671">
    <property type="protein sequence ID" value="ANX04235.1"/>
    <property type="molecule type" value="Genomic_DNA"/>
</dbReference>
<dbReference type="PANTHER" id="PTHR30486:SF12">
    <property type="entry name" value="TYPE IV PILUS ATPASE PILU"/>
    <property type="match status" value="1"/>
</dbReference>
<dbReference type="CDD" id="cd01131">
    <property type="entry name" value="PilT"/>
    <property type="match status" value="1"/>
</dbReference>
<dbReference type="PANTHER" id="PTHR30486">
    <property type="entry name" value="TWITCHING MOTILITY PROTEIN PILT"/>
    <property type="match status" value="1"/>
</dbReference>
<dbReference type="InterPro" id="IPR001482">
    <property type="entry name" value="T2SS/T4SS_dom"/>
</dbReference>
<sequence length="379" mass="41775">MSDQFTAPEPSNAAAGRPLTARDGDAYLRHLVTLAVAERVSDLHFKSGAPPYWRRLGELEPMADQAMLSGEDMDILSKALLDERLSAVFADRHQVDLSHGFSGVARVRANIYRQRGTIAMSLRTITMQIPTPADLNLPPTIEMFSQLKRGMVLVTGATGSGKSTTLAALIEMINLRDRRHIVTIEDPIEYLFKDKLSVVNQREVGIDTPDFGSAMRAALRQDPDVIFIGELRDAETITTAVRASETGHLVLSTLHAPNCYDAISRLVSYFPPEEQDTQRKAIAANLRGVISQRLLPRADGSSRVAAFEVMVVTPTIADMIEDPQRQSDIIEVIKTGRQHGMISFDDYLYDLAEAGHISQDTALGNATNVTDLKLRFQGF</sequence>
<evidence type="ECO:0000313" key="3">
    <source>
        <dbReference type="EMBL" id="ANX04235.1"/>
    </source>
</evidence>
<dbReference type="STRING" id="1810504.PG2T_08640"/>
<dbReference type="RefSeq" id="WP_083214838.1">
    <property type="nucleotide sequence ID" value="NZ_CP014671.1"/>
</dbReference>
<evidence type="ECO:0000259" key="2">
    <source>
        <dbReference type="SMART" id="SM00382"/>
    </source>
</evidence>
<dbReference type="SUPFAM" id="SSF52540">
    <property type="entry name" value="P-loop containing nucleoside triphosphate hydrolases"/>
    <property type="match status" value="1"/>
</dbReference>
<dbReference type="Gene3D" id="3.40.50.300">
    <property type="entry name" value="P-loop containing nucleotide triphosphate hydrolases"/>
    <property type="match status" value="1"/>
</dbReference>
<dbReference type="InterPro" id="IPR003593">
    <property type="entry name" value="AAA+_ATPase"/>
</dbReference>
<dbReference type="Pfam" id="PF00437">
    <property type="entry name" value="T2SSE"/>
    <property type="match status" value="1"/>
</dbReference>
<dbReference type="InterPro" id="IPR006321">
    <property type="entry name" value="PilT/PilU"/>
</dbReference>
<gene>
    <name evidence="3" type="ORF">PG2T_08640</name>
</gene>
<protein>
    <recommendedName>
        <fullName evidence="2">AAA+ ATPase domain-containing protein</fullName>
    </recommendedName>
</protein>
<dbReference type="InParanoid" id="A0A1B1YTX8"/>
<dbReference type="AlphaFoldDB" id="A0A1B1YTX8"/>
<feature type="domain" description="AAA+ ATPase" evidence="2">
    <location>
        <begin position="148"/>
        <end position="311"/>
    </location>
</feature>
<dbReference type="Gene3D" id="3.30.450.90">
    <property type="match status" value="1"/>
</dbReference>
<keyword evidence="4" id="KW-1185">Reference proteome</keyword>
<dbReference type="InterPro" id="IPR027417">
    <property type="entry name" value="P-loop_NTPase"/>
</dbReference>